<feature type="domain" description="ABC1 atypical kinase-like" evidence="3">
    <location>
        <begin position="96"/>
        <end position="339"/>
    </location>
</feature>
<evidence type="ECO:0000256" key="1">
    <source>
        <dbReference type="ARBA" id="ARBA00009670"/>
    </source>
</evidence>
<comment type="similarity">
    <text evidence="1">Belongs to the protein kinase superfamily. ADCK protein kinase family.</text>
</comment>
<evidence type="ECO:0000259" key="3">
    <source>
        <dbReference type="Pfam" id="PF03109"/>
    </source>
</evidence>
<keyword evidence="2" id="KW-0472">Membrane</keyword>
<evidence type="ECO:0000256" key="2">
    <source>
        <dbReference type="SAM" id="Phobius"/>
    </source>
</evidence>
<name>A0ABS2QCJ5_9BACL</name>
<comment type="caution">
    <text evidence="4">The sequence shown here is derived from an EMBL/GenBank/DDBJ whole genome shotgun (WGS) entry which is preliminary data.</text>
</comment>
<dbReference type="RefSeq" id="WP_239530278.1">
    <property type="nucleotide sequence ID" value="NZ_CBCRXA010000024.1"/>
</dbReference>
<dbReference type="PANTHER" id="PTHR10566">
    <property type="entry name" value="CHAPERONE-ACTIVITY OF BC1 COMPLEX CABC1 -RELATED"/>
    <property type="match status" value="1"/>
</dbReference>
<feature type="transmembrane region" description="Helical" evidence="2">
    <location>
        <begin position="532"/>
        <end position="554"/>
    </location>
</feature>
<reference evidence="4 5" key="1">
    <citation type="submission" date="2021-01" db="EMBL/GenBank/DDBJ databases">
        <title>Genomic Encyclopedia of Type Strains, Phase IV (KMG-IV): sequencing the most valuable type-strain genomes for metagenomic binning, comparative biology and taxonomic classification.</title>
        <authorList>
            <person name="Goeker M."/>
        </authorList>
    </citation>
    <scope>NUCLEOTIDE SEQUENCE [LARGE SCALE GENOMIC DNA]</scope>
    <source>
        <strain evidence="4 5">DSM 100968</strain>
    </source>
</reference>
<evidence type="ECO:0000313" key="4">
    <source>
        <dbReference type="EMBL" id="MBM7658869.1"/>
    </source>
</evidence>
<dbReference type="SUPFAM" id="SSF56112">
    <property type="entry name" value="Protein kinase-like (PK-like)"/>
    <property type="match status" value="1"/>
</dbReference>
<dbReference type="EMBL" id="JAFBEV010000025">
    <property type="protein sequence ID" value="MBM7658869.1"/>
    <property type="molecule type" value="Genomic_DNA"/>
</dbReference>
<dbReference type="CDD" id="cd05121">
    <property type="entry name" value="ABC1_ADCK3-like"/>
    <property type="match status" value="1"/>
</dbReference>
<keyword evidence="5" id="KW-1185">Reference proteome</keyword>
<evidence type="ECO:0000313" key="5">
    <source>
        <dbReference type="Proteomes" id="UP000823201"/>
    </source>
</evidence>
<dbReference type="PANTHER" id="PTHR10566:SF113">
    <property type="entry name" value="PROTEIN ACTIVITY OF BC1 COMPLEX KINASE 7, CHLOROPLASTIC"/>
    <property type="match status" value="1"/>
</dbReference>
<organism evidence="4 5">
    <name type="scientific">Sporolactobacillus spathodeae</name>
    <dbReference type="NCBI Taxonomy" id="1465502"/>
    <lineage>
        <taxon>Bacteria</taxon>
        <taxon>Bacillati</taxon>
        <taxon>Bacillota</taxon>
        <taxon>Bacilli</taxon>
        <taxon>Bacillales</taxon>
        <taxon>Sporolactobacillaceae</taxon>
        <taxon>Sporolactobacillus</taxon>
    </lineage>
</organism>
<keyword evidence="2" id="KW-0812">Transmembrane</keyword>
<dbReference type="InterPro" id="IPR011009">
    <property type="entry name" value="Kinase-like_dom_sf"/>
</dbReference>
<feature type="transmembrane region" description="Helical" evidence="2">
    <location>
        <begin position="501"/>
        <end position="520"/>
    </location>
</feature>
<keyword evidence="2" id="KW-1133">Transmembrane helix</keyword>
<proteinExistence type="inferred from homology"/>
<accession>A0ABS2QCJ5</accession>
<protein>
    <submittedName>
        <fullName evidence="4">Ubiquinone biosynthesis protein</fullName>
    </submittedName>
</protein>
<dbReference type="Pfam" id="PF03109">
    <property type="entry name" value="ABC1"/>
    <property type="match status" value="1"/>
</dbReference>
<dbReference type="InterPro" id="IPR004147">
    <property type="entry name" value="ABC1_dom"/>
</dbReference>
<gene>
    <name evidence="4" type="ORF">JOC27_002332</name>
</gene>
<keyword evidence="4" id="KW-0830">Ubiquinone</keyword>
<dbReference type="Proteomes" id="UP000823201">
    <property type="component" value="Unassembled WGS sequence"/>
</dbReference>
<dbReference type="InterPro" id="IPR050154">
    <property type="entry name" value="UbiB_kinase"/>
</dbReference>
<sequence>MISKRIRHIKRYQEIVAVLVKYGFGYIVKDVGLFHLLSLPKQIISDFSTESASSAPLAAKIRAMLEELGPTFIKLGQMLSLRSDIIPEQIADELRKLQDSVTPIDPEQIEKTIVEQLGAPVSEVFASFEKDCFAAASIAQVHRAVLHSGERVIIKVRRPEIEAIINNDIEILWDLASLVEKRYVWARELQLTEIVDEFSNAIRNEIDYFREGRNAEKIRDYFSNNASVIIPKIYWDYSTHQLLTMEQIQGMKFGELINASPDSVNKKLIAERIVRSFLDQALDAGVFHGDPHPGNFFFFPDNKICYIDFGQVGVLSEEMKFHFSSLIIGLMRGDTEMLQRTLFEMSPTPDKLDERQFQMDLTALRDQYYELPFRDVHIGKVVHDVFQLTNKHHIVIPTNYTLLGKALITLEGMINQLDNAISILELAEPYGRKLLIERLDPQRLAKKWSRSLFQALTHSVQLPSLLTKTLKHLNTGKTHVEMELPQLDLLLSKLDRVANRISFSIILLAFSIILCGLIIGETMGAHPFLSQIPVLDIAVTISLIMFFIVLLAIFRSGKF</sequence>